<reference evidence="3" key="1">
    <citation type="journal article" date="2014" name="Int. J. Syst. Evol. Microbiol.">
        <title>Complete genome of a new Firmicutes species belonging to the dominant human colonic microbiota ('Ruminococcus bicirculans') reveals two chromosomes and a selective capacity to utilize plant glucans.</title>
        <authorList>
            <consortium name="NISC Comparative Sequencing Program"/>
            <person name="Wegmann U."/>
            <person name="Louis P."/>
            <person name="Goesmann A."/>
            <person name="Henrissat B."/>
            <person name="Duncan S.H."/>
            <person name="Flint H.J."/>
        </authorList>
    </citation>
    <scope>NUCLEOTIDE SEQUENCE</scope>
    <source>
        <strain evidence="3">NBRC 106348</strain>
    </source>
</reference>
<proteinExistence type="predicted"/>
<keyword evidence="1" id="KW-0175">Coiled coil</keyword>
<dbReference type="Proteomes" id="UP001157091">
    <property type="component" value="Unassembled WGS sequence"/>
</dbReference>
<accession>A0ABQ6HUS8</accession>
<gene>
    <name evidence="3" type="ORF">GCM10025864_00470</name>
    <name evidence="4" type="ORF">GCM10025864_44530</name>
</gene>
<keyword evidence="5" id="KW-1185">Reference proteome</keyword>
<evidence type="ECO:0000313" key="5">
    <source>
        <dbReference type="Proteomes" id="UP001157091"/>
    </source>
</evidence>
<evidence type="ECO:0000313" key="4">
    <source>
        <dbReference type="EMBL" id="GMA26694.1"/>
    </source>
</evidence>
<sequence length="687" mass="71724">MSLDLGTLAGKISIDGADAAEKSISGVQAAMAKLAQTQDPKVKVGADTAAATQGLTGVQRLVQDLSAAKASPTVVADAAQAHADLAALEAELRNVNRTRTVAEITADAQQAMRTAEQVDDQIKALSKKKVEIPVDIDQHTTERGLRGASESVETFRDEAKANLSEVASSFQGSMDSAVDVVQGTLGGVVADLGPAGLIGGALAAAGIGLGKALLSGTADAVNQAKQDVQDLAKDIVSAGGEINSVDWDSKLVDFGTTIVDQKSWWEVWQKDAVTNLDKVRKESEATGQSIGTLLQGEAGGDLAGAKKTLDELTKSSSDLETQIGLTTKTIATSTGPIIIRDQALVDQNDATKDAIKAISAHVDELQDAADAADELTAATQGVTVEQVKANRAIDDSNKALREHAALMGDTKSAQLDYEDAVAKVADGVAKYRTEQIKAYEAQEKAANGGKKLTDAQEKSAIARADADVKAGKALKDSTQAGRDNQRALLALSQDVLAYADATEKQTGSQTEANRIIAKGYDAFVEQAHAAGMSEAAAKAYAKQLGLVPEKVKTTFDLDTHEGQLQLQAFLQKIKSARPTLLVGVKSSQSVVGVHVANGKVDLYAGGGKIRGPGGPRDDKILIAASNDEFVVNAASYRKHAALVEAINNDTLPKYAGGGRSARPRRRTRVTAWSTGRTGTRLGRTTSS</sequence>
<protein>
    <submittedName>
        <fullName evidence="3">Uncharacterized protein</fullName>
    </submittedName>
</protein>
<organism evidence="3 5">
    <name type="scientific">Luteimicrobium album</name>
    <dbReference type="NCBI Taxonomy" id="1054550"/>
    <lineage>
        <taxon>Bacteria</taxon>
        <taxon>Bacillati</taxon>
        <taxon>Actinomycetota</taxon>
        <taxon>Actinomycetes</taxon>
        <taxon>Micrococcales</taxon>
        <taxon>Luteimicrobium</taxon>
    </lineage>
</organism>
<dbReference type="RefSeq" id="WP_284291193.1">
    <property type="nucleotide sequence ID" value="NZ_BSUK01000001.1"/>
</dbReference>
<dbReference type="EMBL" id="BSUK01000001">
    <property type="protein sequence ID" value="GMA22288.1"/>
    <property type="molecule type" value="Genomic_DNA"/>
</dbReference>
<reference evidence="5" key="2">
    <citation type="journal article" date="2019" name="Int. J. Syst. Evol. Microbiol.">
        <title>The Global Catalogue of Microorganisms (GCM) 10K type strain sequencing project: providing services to taxonomists for standard genome sequencing and annotation.</title>
        <authorList>
            <consortium name="The Broad Institute Genomics Platform"/>
            <consortium name="The Broad Institute Genome Sequencing Center for Infectious Disease"/>
            <person name="Wu L."/>
            <person name="Ma J."/>
        </authorList>
    </citation>
    <scope>NUCLEOTIDE SEQUENCE [LARGE SCALE GENOMIC DNA]</scope>
    <source>
        <strain evidence="5">NBRC 106348</strain>
    </source>
</reference>
<evidence type="ECO:0000256" key="1">
    <source>
        <dbReference type="SAM" id="Coils"/>
    </source>
</evidence>
<feature type="compositionally biased region" description="Low complexity" evidence="2">
    <location>
        <begin position="669"/>
        <end position="687"/>
    </location>
</feature>
<dbReference type="EMBL" id="BSUK01000001">
    <property type="protein sequence ID" value="GMA26694.1"/>
    <property type="molecule type" value="Genomic_DNA"/>
</dbReference>
<evidence type="ECO:0000256" key="2">
    <source>
        <dbReference type="SAM" id="MobiDB-lite"/>
    </source>
</evidence>
<reference evidence="3" key="3">
    <citation type="submission" date="2023-02" db="EMBL/GenBank/DDBJ databases">
        <authorList>
            <person name="Sun Q."/>
            <person name="Mori K."/>
        </authorList>
    </citation>
    <scope>NUCLEOTIDE SEQUENCE</scope>
    <source>
        <strain evidence="3">NBRC 106348</strain>
    </source>
</reference>
<feature type="coiled-coil region" evidence="1">
    <location>
        <begin position="78"/>
        <end position="128"/>
    </location>
</feature>
<evidence type="ECO:0000313" key="3">
    <source>
        <dbReference type="EMBL" id="GMA22288.1"/>
    </source>
</evidence>
<feature type="region of interest" description="Disordered" evidence="2">
    <location>
        <begin position="654"/>
        <end position="687"/>
    </location>
</feature>
<name>A0ABQ6HUS8_9MICO</name>
<comment type="caution">
    <text evidence="3">The sequence shown here is derived from an EMBL/GenBank/DDBJ whole genome shotgun (WGS) entry which is preliminary data.</text>
</comment>